<accession>A0A0F4YQF9</accession>
<gene>
    <name evidence="9" type="ORF">T310_5653</name>
</gene>
<keyword evidence="10" id="KW-1185">Reference proteome</keyword>
<evidence type="ECO:0000256" key="7">
    <source>
        <dbReference type="SAM" id="Phobius"/>
    </source>
</evidence>
<evidence type="ECO:0000313" key="9">
    <source>
        <dbReference type="EMBL" id="KKA20325.1"/>
    </source>
</evidence>
<dbReference type="SUPFAM" id="SSF103473">
    <property type="entry name" value="MFS general substrate transporter"/>
    <property type="match status" value="1"/>
</dbReference>
<feature type="transmembrane region" description="Helical" evidence="7">
    <location>
        <begin position="391"/>
        <end position="415"/>
    </location>
</feature>
<dbReference type="AlphaFoldDB" id="A0A0F4YQF9"/>
<dbReference type="InterPro" id="IPR020846">
    <property type="entry name" value="MFS_dom"/>
</dbReference>
<dbReference type="PROSITE" id="PS50850">
    <property type="entry name" value="MFS"/>
    <property type="match status" value="1"/>
</dbReference>
<feature type="transmembrane region" description="Helical" evidence="7">
    <location>
        <begin position="427"/>
        <end position="451"/>
    </location>
</feature>
<dbReference type="PROSITE" id="PS00217">
    <property type="entry name" value="SUGAR_TRANSPORT_2"/>
    <property type="match status" value="1"/>
</dbReference>
<proteinExistence type="inferred from homology"/>
<dbReference type="PANTHER" id="PTHR48022:SF10">
    <property type="entry name" value="MAJOR FACILITATOR SUPERFAMILY (MFS) PROFILE DOMAIN-CONTAINING PROTEIN"/>
    <property type="match status" value="1"/>
</dbReference>
<dbReference type="Gene3D" id="1.20.1250.20">
    <property type="entry name" value="MFS general substrate transporter like domains"/>
    <property type="match status" value="1"/>
</dbReference>
<dbReference type="InterPro" id="IPR036259">
    <property type="entry name" value="MFS_trans_sf"/>
</dbReference>
<feature type="region of interest" description="Disordered" evidence="6">
    <location>
        <begin position="533"/>
        <end position="552"/>
    </location>
</feature>
<evidence type="ECO:0000256" key="4">
    <source>
        <dbReference type="ARBA" id="ARBA00022989"/>
    </source>
</evidence>
<comment type="caution">
    <text evidence="9">The sequence shown here is derived from an EMBL/GenBank/DDBJ whole genome shotgun (WGS) entry which is preliminary data.</text>
</comment>
<evidence type="ECO:0000256" key="2">
    <source>
        <dbReference type="ARBA" id="ARBA00010992"/>
    </source>
</evidence>
<dbReference type="FunFam" id="1.20.1250.20:FF:000078">
    <property type="entry name" value="MFS maltose transporter, putative"/>
    <property type="match status" value="1"/>
</dbReference>
<dbReference type="InterPro" id="IPR005829">
    <property type="entry name" value="Sugar_transporter_CS"/>
</dbReference>
<feature type="transmembrane region" description="Helical" evidence="7">
    <location>
        <begin position="359"/>
        <end position="379"/>
    </location>
</feature>
<dbReference type="EMBL" id="LASV01000270">
    <property type="protein sequence ID" value="KKA20325.1"/>
    <property type="molecule type" value="Genomic_DNA"/>
</dbReference>
<comment type="similarity">
    <text evidence="2">Belongs to the major facilitator superfamily. Sugar transporter (TC 2.A.1.1) family.</text>
</comment>
<dbReference type="STRING" id="1408163.A0A0F4YQF9"/>
<feature type="transmembrane region" description="Helical" evidence="7">
    <location>
        <begin position="110"/>
        <end position="128"/>
    </location>
</feature>
<feature type="transmembrane region" description="Helical" evidence="7">
    <location>
        <begin position="83"/>
        <end position="103"/>
    </location>
</feature>
<feature type="transmembrane region" description="Helical" evidence="7">
    <location>
        <begin position="199"/>
        <end position="221"/>
    </location>
</feature>
<dbReference type="OrthoDB" id="6133115at2759"/>
<dbReference type="InterPro" id="IPR005828">
    <property type="entry name" value="MFS_sugar_transport-like"/>
</dbReference>
<dbReference type="GO" id="GO:0005351">
    <property type="term" value="F:carbohydrate:proton symporter activity"/>
    <property type="evidence" value="ECO:0007669"/>
    <property type="project" value="TreeGrafter"/>
</dbReference>
<comment type="subcellular location">
    <subcellularLocation>
        <location evidence="1">Membrane</location>
        <topology evidence="1">Multi-pass membrane protein</topology>
    </subcellularLocation>
</comment>
<dbReference type="InterPro" id="IPR050360">
    <property type="entry name" value="MFS_Sugar_Transporters"/>
</dbReference>
<organism evidence="9 10">
    <name type="scientific">Rasamsonia emersonii (strain ATCC 16479 / CBS 393.64 / IMI 116815)</name>
    <dbReference type="NCBI Taxonomy" id="1408163"/>
    <lineage>
        <taxon>Eukaryota</taxon>
        <taxon>Fungi</taxon>
        <taxon>Dikarya</taxon>
        <taxon>Ascomycota</taxon>
        <taxon>Pezizomycotina</taxon>
        <taxon>Eurotiomycetes</taxon>
        <taxon>Eurotiomycetidae</taxon>
        <taxon>Eurotiales</taxon>
        <taxon>Trichocomaceae</taxon>
        <taxon>Rasamsonia</taxon>
    </lineage>
</organism>
<dbReference type="GO" id="GO:0016020">
    <property type="term" value="C:membrane"/>
    <property type="evidence" value="ECO:0007669"/>
    <property type="project" value="UniProtKB-SubCell"/>
</dbReference>
<dbReference type="Pfam" id="PF00083">
    <property type="entry name" value="Sugar_tr"/>
    <property type="match status" value="1"/>
</dbReference>
<dbReference type="Proteomes" id="UP000053958">
    <property type="component" value="Unassembled WGS sequence"/>
</dbReference>
<reference evidence="9 10" key="1">
    <citation type="submission" date="2015-04" db="EMBL/GenBank/DDBJ databases">
        <authorList>
            <person name="Heijne W.H."/>
            <person name="Fedorova N.D."/>
            <person name="Nierman W.C."/>
            <person name="Vollebregt A.W."/>
            <person name="Zhao Z."/>
            <person name="Wu L."/>
            <person name="Kumar M."/>
            <person name="Stam H."/>
            <person name="van den Berg M.A."/>
            <person name="Pel H.J."/>
        </authorList>
    </citation>
    <scope>NUCLEOTIDE SEQUENCE [LARGE SCALE GENOMIC DNA]</scope>
    <source>
        <strain evidence="9 10">CBS 393.64</strain>
    </source>
</reference>
<feature type="transmembrane region" description="Helical" evidence="7">
    <location>
        <begin position="168"/>
        <end position="187"/>
    </location>
</feature>
<keyword evidence="5 7" id="KW-0472">Membrane</keyword>
<dbReference type="GeneID" id="25317993"/>
<evidence type="ECO:0000256" key="5">
    <source>
        <dbReference type="ARBA" id="ARBA00023136"/>
    </source>
</evidence>
<evidence type="ECO:0000313" key="10">
    <source>
        <dbReference type="Proteomes" id="UP000053958"/>
    </source>
</evidence>
<dbReference type="PANTHER" id="PTHR48022">
    <property type="entry name" value="PLASTIDIC GLUCOSE TRANSPORTER 4"/>
    <property type="match status" value="1"/>
</dbReference>
<evidence type="ECO:0000259" key="8">
    <source>
        <dbReference type="PROSITE" id="PS50850"/>
    </source>
</evidence>
<dbReference type="RefSeq" id="XP_013326937.1">
    <property type="nucleotide sequence ID" value="XM_013471483.1"/>
</dbReference>
<keyword evidence="4 7" id="KW-1133">Transmembrane helix</keyword>
<name>A0A0F4YQF9_RASE3</name>
<sequence>MSSSPGSGSGSGSFSVTIPETSLWANRKCLIIACIVATANMQYGFDSAAVGALQAMPGFLKVFGYEDPSSPLGYGIDSTVQQLITSLLTLGAFISSLVAGVFGSFLGRRHALWAACILNFVALAIQIATTDKGVLYFGRLLLGFSNGFLVTFSNVYTSEIAPAHLRGVMVALFAYWVNIGAIWGTIVDNYTQRLLNKNSYRIPIASLYIVPTLLAIGLFFVPESPRWLLHRNREQEARRSLETLRADSLEPEFLELEWAEMARGVEEEKKVAKSVSVRDMFRDITQGGLGADLRRTLLCYGVIGTQAGSGSWFVIAYTTYFFEIAGIDKPFQYSIMNTCLGFIGVNCGMYAIRHLVGRRFILIFGSIACGLCYLGMGIADSVHADTRIAGKAIVAFVAIYQFFYNGCVGAASYPVATELVSSRLRAWTVGSATSIGYVLAWLTSFCTPYFINPTSLNWGPRYGYIWAGSNFICAIFFYLCIPEMKGRSLEELDELFENRVSVKDFPTYHTKIQDEAVRDVQVNMGAFKEKEREKESMVMHVEGDRKASGNTP</sequence>
<feature type="transmembrane region" description="Helical" evidence="7">
    <location>
        <begin position="297"/>
        <end position="322"/>
    </location>
</feature>
<evidence type="ECO:0000256" key="6">
    <source>
        <dbReference type="SAM" id="MobiDB-lite"/>
    </source>
</evidence>
<evidence type="ECO:0000256" key="1">
    <source>
        <dbReference type="ARBA" id="ARBA00004141"/>
    </source>
</evidence>
<evidence type="ECO:0000256" key="3">
    <source>
        <dbReference type="ARBA" id="ARBA00022692"/>
    </source>
</evidence>
<feature type="transmembrane region" description="Helical" evidence="7">
    <location>
        <begin position="134"/>
        <end position="156"/>
    </location>
</feature>
<feature type="transmembrane region" description="Helical" evidence="7">
    <location>
        <begin position="463"/>
        <end position="481"/>
    </location>
</feature>
<feature type="domain" description="Major facilitator superfamily (MFS) profile" evidence="8">
    <location>
        <begin position="32"/>
        <end position="485"/>
    </location>
</feature>
<feature type="transmembrane region" description="Helical" evidence="7">
    <location>
        <begin position="334"/>
        <end position="352"/>
    </location>
</feature>
<protein>
    <recommendedName>
        <fullName evidence="8">Major facilitator superfamily (MFS) profile domain-containing protein</fullName>
    </recommendedName>
</protein>
<keyword evidence="3 7" id="KW-0812">Transmembrane</keyword>